<dbReference type="RefSeq" id="WP_015181326.1">
    <property type="nucleotide sequence ID" value="NC_019738.1"/>
</dbReference>
<dbReference type="GO" id="GO:0051537">
    <property type="term" value="F:2 iron, 2 sulfur cluster binding"/>
    <property type="evidence" value="ECO:0007669"/>
    <property type="project" value="TreeGrafter"/>
</dbReference>
<dbReference type="PANTHER" id="PTHR43011">
    <property type="entry name" value="IRON-SULFUR CLUSTER ASSEMBLY 2 HOMOLOG, MITOCHONDRIAL"/>
    <property type="match status" value="1"/>
</dbReference>
<keyword evidence="3" id="KW-1185">Reference proteome</keyword>
<evidence type="ECO:0000313" key="2">
    <source>
        <dbReference type="EMBL" id="AFZ17166.1"/>
    </source>
</evidence>
<gene>
    <name evidence="2" type="ORF">Mic7113_1280</name>
</gene>
<dbReference type="InterPro" id="IPR017870">
    <property type="entry name" value="FeS_cluster_insertion_CS"/>
</dbReference>
<dbReference type="eggNOG" id="COG0316">
    <property type="taxonomic scope" value="Bacteria"/>
</dbReference>
<dbReference type="InterPro" id="IPR000361">
    <property type="entry name" value="ATAP_core_dom"/>
</dbReference>
<dbReference type="PATRIC" id="fig|1173027.3.peg.1416"/>
<organism evidence="2 3">
    <name type="scientific">Allocoleopsis franciscana PCC 7113</name>
    <dbReference type="NCBI Taxonomy" id="1173027"/>
    <lineage>
        <taxon>Bacteria</taxon>
        <taxon>Bacillati</taxon>
        <taxon>Cyanobacteriota</taxon>
        <taxon>Cyanophyceae</taxon>
        <taxon>Coleofasciculales</taxon>
        <taxon>Coleofasciculaceae</taxon>
        <taxon>Allocoleopsis</taxon>
        <taxon>Allocoleopsis franciscana</taxon>
    </lineage>
</organism>
<dbReference type="HOGENOM" id="CLU_069054_5_1_3"/>
<dbReference type="PROSITE" id="PS01152">
    <property type="entry name" value="HESB"/>
    <property type="match status" value="1"/>
</dbReference>
<dbReference type="GO" id="GO:0051539">
    <property type="term" value="F:4 iron, 4 sulfur cluster binding"/>
    <property type="evidence" value="ECO:0007669"/>
    <property type="project" value="TreeGrafter"/>
</dbReference>
<name>K9WBI2_9CYAN</name>
<dbReference type="STRING" id="1173027.Mic7113_1280"/>
<dbReference type="GO" id="GO:0016226">
    <property type="term" value="P:iron-sulfur cluster assembly"/>
    <property type="evidence" value="ECO:0007669"/>
    <property type="project" value="InterPro"/>
</dbReference>
<accession>K9WBI2</accession>
<evidence type="ECO:0000259" key="1">
    <source>
        <dbReference type="Pfam" id="PF01521"/>
    </source>
</evidence>
<dbReference type="EMBL" id="CP003630">
    <property type="protein sequence ID" value="AFZ17166.1"/>
    <property type="molecule type" value="Genomic_DNA"/>
</dbReference>
<dbReference type="GO" id="GO:0005506">
    <property type="term" value="F:iron ion binding"/>
    <property type="evidence" value="ECO:0007669"/>
    <property type="project" value="TreeGrafter"/>
</dbReference>
<reference evidence="2 3" key="1">
    <citation type="submission" date="2012-06" db="EMBL/GenBank/DDBJ databases">
        <title>Finished chromosome of genome of Microcoleus sp. PCC 7113.</title>
        <authorList>
            <consortium name="US DOE Joint Genome Institute"/>
            <person name="Gugger M."/>
            <person name="Coursin T."/>
            <person name="Rippka R."/>
            <person name="Tandeau De Marsac N."/>
            <person name="Huntemann M."/>
            <person name="Wei C.-L."/>
            <person name="Han J."/>
            <person name="Detter J.C."/>
            <person name="Han C."/>
            <person name="Tapia R."/>
            <person name="Chen A."/>
            <person name="Kyrpides N."/>
            <person name="Mavromatis K."/>
            <person name="Markowitz V."/>
            <person name="Szeto E."/>
            <person name="Ivanova N."/>
            <person name="Pagani I."/>
            <person name="Pati A."/>
            <person name="Goodwin L."/>
            <person name="Nordberg H.P."/>
            <person name="Cantor M.N."/>
            <person name="Hua S.X."/>
            <person name="Woyke T."/>
            <person name="Kerfeld C.A."/>
        </authorList>
    </citation>
    <scope>NUCLEOTIDE SEQUENCE [LARGE SCALE GENOMIC DNA]</scope>
    <source>
        <strain evidence="2 3">PCC 7113</strain>
    </source>
</reference>
<dbReference type="OrthoDB" id="9801228at2"/>
<dbReference type="Gene3D" id="2.60.300.12">
    <property type="entry name" value="HesB-like domain"/>
    <property type="match status" value="1"/>
</dbReference>
<dbReference type="PANTHER" id="PTHR43011:SF1">
    <property type="entry name" value="IRON-SULFUR CLUSTER ASSEMBLY 2 HOMOLOG, MITOCHONDRIAL"/>
    <property type="match status" value="1"/>
</dbReference>
<dbReference type="Proteomes" id="UP000010471">
    <property type="component" value="Chromosome"/>
</dbReference>
<sequence length="125" mass="13534">MTLNLTQKAEFRLRSFVLGSAPSENQNTEQKGIRVSVNDGGCSGYQYALDITNQPQEDDLIQTWGKLRVYIDQKSAPLLEGVVIDYVESLLESGFKFSNPNATDTCGCGQSFTAGDCTPAATPCS</sequence>
<dbReference type="KEGG" id="mic:Mic7113_1280"/>
<dbReference type="Pfam" id="PF01521">
    <property type="entry name" value="Fe-S_biosyn"/>
    <property type="match status" value="1"/>
</dbReference>
<dbReference type="SUPFAM" id="SSF89360">
    <property type="entry name" value="HesB-like domain"/>
    <property type="match status" value="1"/>
</dbReference>
<dbReference type="AlphaFoldDB" id="K9WBI2"/>
<dbReference type="InterPro" id="IPR016092">
    <property type="entry name" value="ATAP"/>
</dbReference>
<dbReference type="InterPro" id="IPR035903">
    <property type="entry name" value="HesB-like_dom_sf"/>
</dbReference>
<protein>
    <submittedName>
        <fullName evidence="2">Iron-sulfur cluster assembly accessory protein</fullName>
    </submittedName>
</protein>
<evidence type="ECO:0000313" key="3">
    <source>
        <dbReference type="Proteomes" id="UP000010471"/>
    </source>
</evidence>
<feature type="domain" description="Core" evidence="1">
    <location>
        <begin position="1"/>
        <end position="109"/>
    </location>
</feature>
<proteinExistence type="predicted"/>
<dbReference type="NCBIfam" id="TIGR00049">
    <property type="entry name" value="iron-sulfur cluster assembly accessory protein"/>
    <property type="match status" value="1"/>
</dbReference>